<evidence type="ECO:0000313" key="3">
    <source>
        <dbReference type="EMBL" id="EFV11956.2"/>
    </source>
</evidence>
<keyword evidence="1" id="KW-0472">Membrane</keyword>
<dbReference type="eggNOG" id="COG0671">
    <property type="taxonomic scope" value="Bacteria"/>
</dbReference>
<dbReference type="InterPro" id="IPR000326">
    <property type="entry name" value="PAP2/HPO"/>
</dbReference>
<sequence>MTAPAIDQQTHDWFVGHRLAWLNPFEKAITLLGSTTTVVLVTMVIASLLLWRARASGPAAYLTMTITLSCLVLFSVKTLAKRHRPPDNGWLVNGPGYSFPSGHATLSAALATALIVLAVRRVARAWVWPVIGAGVLFSLFIGISRLYLGVHWLTDVLAGWTLGTLIALGTGWVMRGLFPKQEKQKQEEQAPSVPQS</sequence>
<feature type="transmembrane region" description="Helical" evidence="1">
    <location>
        <begin position="58"/>
        <end position="80"/>
    </location>
</feature>
<dbReference type="AlphaFoldDB" id="E5XUN2"/>
<feature type="transmembrane region" description="Helical" evidence="1">
    <location>
        <begin position="100"/>
        <end position="119"/>
    </location>
</feature>
<dbReference type="InterPro" id="IPR036938">
    <property type="entry name" value="PAP2/HPO_sf"/>
</dbReference>
<comment type="caution">
    <text evidence="3">The sequence shown here is derived from an EMBL/GenBank/DDBJ whole genome shotgun (WGS) entry which is preliminary data.</text>
</comment>
<keyword evidence="4" id="KW-1185">Reference proteome</keyword>
<dbReference type="HOGENOM" id="CLU_072573_3_2_11"/>
<dbReference type="PANTHER" id="PTHR14969:SF13">
    <property type="entry name" value="AT30094P"/>
    <property type="match status" value="1"/>
</dbReference>
<dbReference type="EMBL" id="ACZI02000001">
    <property type="protein sequence ID" value="EFV11956.2"/>
    <property type="molecule type" value="Genomic_DNA"/>
</dbReference>
<proteinExistence type="predicted"/>
<evidence type="ECO:0000259" key="2">
    <source>
        <dbReference type="SMART" id="SM00014"/>
    </source>
</evidence>
<dbReference type="Gene3D" id="1.20.144.10">
    <property type="entry name" value="Phosphatidic acid phosphatase type 2/haloperoxidase"/>
    <property type="match status" value="1"/>
</dbReference>
<dbReference type="SMART" id="SM00014">
    <property type="entry name" value="acidPPc"/>
    <property type="match status" value="1"/>
</dbReference>
<dbReference type="STRING" id="679197.HMPREF9336_03204"/>
<organism evidence="3 4">
    <name type="scientific">Segniliparus rugosus (strain ATCC BAA-974 / DSM 45345 / CCUG 50838 / CIP 108380 / JCM 13579 / CDC 945)</name>
    <dbReference type="NCBI Taxonomy" id="679197"/>
    <lineage>
        <taxon>Bacteria</taxon>
        <taxon>Bacillati</taxon>
        <taxon>Actinomycetota</taxon>
        <taxon>Actinomycetes</taxon>
        <taxon>Mycobacteriales</taxon>
        <taxon>Segniliparaceae</taxon>
        <taxon>Segniliparus</taxon>
    </lineage>
</organism>
<dbReference type="RefSeq" id="WP_021029909.1">
    <property type="nucleotide sequence ID" value="NZ_KI391953.1"/>
</dbReference>
<evidence type="ECO:0000313" key="4">
    <source>
        <dbReference type="Proteomes" id="UP000004816"/>
    </source>
</evidence>
<reference evidence="3 4" key="1">
    <citation type="journal article" date="2011" name="Stand. Genomic Sci.">
        <title>High quality draft genome sequence of Segniliparus rugosus CDC 945(T)= (ATCC BAA-974(T)).</title>
        <authorList>
            <person name="Earl A.M."/>
            <person name="Desjardins C.A."/>
            <person name="Fitzgerald M.G."/>
            <person name="Arachchi H.M."/>
            <person name="Zeng Q."/>
            <person name="Mehta T."/>
            <person name="Griggs A."/>
            <person name="Birren B.W."/>
            <person name="Toney N.C."/>
            <person name="Carr J."/>
            <person name="Posey J."/>
            <person name="Butler W.R."/>
        </authorList>
    </citation>
    <scope>NUCLEOTIDE SEQUENCE [LARGE SCALE GENOMIC DNA]</scope>
    <source>
        <strain evidence="4">ATCC BAA-974 / DSM 45345 / CCUG 50838 / CIP 108380 / JCM 13579 / CDC 945</strain>
    </source>
</reference>
<feature type="domain" description="Phosphatidic acid phosphatase type 2/haloperoxidase" evidence="2">
    <location>
        <begin position="59"/>
        <end position="171"/>
    </location>
</feature>
<dbReference type="Pfam" id="PF01569">
    <property type="entry name" value="PAP2"/>
    <property type="match status" value="1"/>
</dbReference>
<name>E5XUN2_SEGRC</name>
<protein>
    <recommendedName>
        <fullName evidence="2">Phosphatidic acid phosphatase type 2/haloperoxidase domain-containing protein</fullName>
    </recommendedName>
</protein>
<keyword evidence="1" id="KW-0812">Transmembrane</keyword>
<dbReference type="PANTHER" id="PTHR14969">
    <property type="entry name" value="SPHINGOSINE-1-PHOSPHATE PHOSPHOHYDROLASE"/>
    <property type="match status" value="1"/>
</dbReference>
<dbReference type="CDD" id="cd03392">
    <property type="entry name" value="PAP2_like_2"/>
    <property type="match status" value="1"/>
</dbReference>
<dbReference type="OrthoDB" id="5289372at2"/>
<dbReference type="SUPFAM" id="SSF48317">
    <property type="entry name" value="Acid phosphatase/Vanadium-dependent haloperoxidase"/>
    <property type="match status" value="1"/>
</dbReference>
<feature type="transmembrane region" description="Helical" evidence="1">
    <location>
        <begin position="126"/>
        <end position="148"/>
    </location>
</feature>
<gene>
    <name evidence="3" type="ORF">HMPREF9336_03204</name>
</gene>
<feature type="transmembrane region" description="Helical" evidence="1">
    <location>
        <begin position="160"/>
        <end position="178"/>
    </location>
</feature>
<evidence type="ECO:0000256" key="1">
    <source>
        <dbReference type="SAM" id="Phobius"/>
    </source>
</evidence>
<keyword evidence="1" id="KW-1133">Transmembrane helix</keyword>
<dbReference type="Proteomes" id="UP000004816">
    <property type="component" value="Unassembled WGS sequence"/>
</dbReference>
<accession>E5XUN2</accession>
<feature type="transmembrane region" description="Helical" evidence="1">
    <location>
        <begin position="28"/>
        <end position="51"/>
    </location>
</feature>